<evidence type="ECO:0000313" key="4">
    <source>
        <dbReference type="EMBL" id="MCU6747203.1"/>
    </source>
</evidence>
<keyword evidence="5" id="KW-1185">Reference proteome</keyword>
<proteinExistence type="predicted"/>
<keyword evidence="2" id="KW-0472">Membrane</keyword>
<feature type="compositionally biased region" description="Basic and acidic residues" evidence="1">
    <location>
        <begin position="605"/>
        <end position="625"/>
    </location>
</feature>
<feature type="transmembrane region" description="Helical" evidence="2">
    <location>
        <begin position="31"/>
        <end position="52"/>
    </location>
</feature>
<gene>
    <name evidence="4" type="ORF">OCV51_05975</name>
</gene>
<organism evidence="4 5">
    <name type="scientific">Faecalicatena acetigenes</name>
    <dbReference type="NCBI Taxonomy" id="2981790"/>
    <lineage>
        <taxon>Bacteria</taxon>
        <taxon>Bacillati</taxon>
        <taxon>Bacillota</taxon>
        <taxon>Clostridia</taxon>
        <taxon>Lachnospirales</taxon>
        <taxon>Lachnospiraceae</taxon>
        <taxon>Faecalicatena</taxon>
    </lineage>
</organism>
<comment type="caution">
    <text evidence="4">The sequence shown here is derived from an EMBL/GenBank/DDBJ whole genome shotgun (WGS) entry which is preliminary data.</text>
</comment>
<dbReference type="InterPro" id="IPR011528">
    <property type="entry name" value="NERD"/>
</dbReference>
<sequence length="665" mass="76602">MQKIIGGVPYIAALIVAVISFFPVRNFADEVLRLLDGTMLALAFVGIVYVCNYRNPIRYILSSILIVWALGIYDAYLWFYDPIAPKIAVIAVIAVVIALIGNTVKRKKRKTQKKQVQVREEKEDKLTQKLHQMMEIEYHLHIAHLNDAIGENGCFMKAKSPEYYAGGMSAVWDIERRRRNDRIAFVKAFDRELQYPAAQIPEEKEVNREKLYGDFLVSSVFDESVCKAEQKAGIHLRQLLLSREETLYVNNDKREAYLKILRSLLADMPQLKFNVNAVAALGEKIFVGEYMYEEKYWLEFPNLRAAALPVLQSPAFKTVERLNQIYEEELKGFNADLKRTLIGADGEREVAETLNDFAKLAGADKMRVLANVRMEPDGMSLESDFIVICQHGVFALEVKNLGSTGSYNITVEKDGLWKKVMKNGRWKQMPDSISRQNERHLIGIERVINTKLNNSSEHWISAKSLIVFANAVVGIRNYSDNVIIRDSEIMTEIRKHPICLNEQQIAEIAEILQAESLPAKKYKIENWMTKLVPIHLELAQRTQELYPYLQDYIDIMTAINYKMNLGVSLPDYQVAEESISLADDEREYQKSVTEIAMEQKAEEERRQEAIQRDHEAAQRIEESRRAQAAYDDEMSPEERYFSFDAYMKGETHNIYYQDGNNNNKK</sequence>
<protein>
    <submittedName>
        <fullName evidence="4">NERD domain-containing protein</fullName>
    </submittedName>
</protein>
<evidence type="ECO:0000256" key="1">
    <source>
        <dbReference type="SAM" id="MobiDB-lite"/>
    </source>
</evidence>
<name>A0ABT2TA91_9FIRM</name>
<dbReference type="Pfam" id="PF08378">
    <property type="entry name" value="NERD"/>
    <property type="match status" value="1"/>
</dbReference>
<accession>A0ABT2TA91</accession>
<evidence type="ECO:0000256" key="2">
    <source>
        <dbReference type="SAM" id="Phobius"/>
    </source>
</evidence>
<dbReference type="EMBL" id="JAOQJX010000006">
    <property type="protein sequence ID" value="MCU6747203.1"/>
    <property type="molecule type" value="Genomic_DNA"/>
</dbReference>
<feature type="domain" description="NERD" evidence="3">
    <location>
        <begin position="342"/>
        <end position="467"/>
    </location>
</feature>
<evidence type="ECO:0000259" key="3">
    <source>
        <dbReference type="PROSITE" id="PS50965"/>
    </source>
</evidence>
<feature type="region of interest" description="Disordered" evidence="1">
    <location>
        <begin position="605"/>
        <end position="634"/>
    </location>
</feature>
<keyword evidence="2" id="KW-0812">Transmembrane</keyword>
<keyword evidence="2" id="KW-1133">Transmembrane helix</keyword>
<evidence type="ECO:0000313" key="5">
    <source>
        <dbReference type="Proteomes" id="UP001652394"/>
    </source>
</evidence>
<feature type="transmembrane region" description="Helical" evidence="2">
    <location>
        <begin position="7"/>
        <end position="25"/>
    </location>
</feature>
<dbReference type="PROSITE" id="PS50965">
    <property type="entry name" value="NERD"/>
    <property type="match status" value="1"/>
</dbReference>
<feature type="transmembrane region" description="Helical" evidence="2">
    <location>
        <begin position="59"/>
        <end position="79"/>
    </location>
</feature>
<dbReference type="RefSeq" id="WP_267304016.1">
    <property type="nucleotide sequence ID" value="NZ_JAOQJX010000006.1"/>
</dbReference>
<dbReference type="Proteomes" id="UP001652394">
    <property type="component" value="Unassembled WGS sequence"/>
</dbReference>
<reference evidence="4 5" key="1">
    <citation type="journal article" date="2021" name="ISME Commun">
        <title>Automated analysis of genomic sequences facilitates high-throughput and comprehensive description of bacteria.</title>
        <authorList>
            <person name="Hitch T.C.A."/>
        </authorList>
    </citation>
    <scope>NUCLEOTIDE SEQUENCE [LARGE SCALE GENOMIC DNA]</scope>
    <source>
        <strain evidence="4 5">H2_18</strain>
    </source>
</reference>
<feature type="transmembrane region" description="Helical" evidence="2">
    <location>
        <begin position="85"/>
        <end position="104"/>
    </location>
</feature>